<dbReference type="VEuPathDB" id="FungiDB:EMCG_03059"/>
<feature type="transmembrane region" description="Helical" evidence="7">
    <location>
        <begin position="821"/>
        <end position="840"/>
    </location>
</feature>
<dbReference type="EMBL" id="PDND01000420">
    <property type="protein sequence ID" value="PGH28463.1"/>
    <property type="molecule type" value="Genomic_DNA"/>
</dbReference>
<feature type="compositionally biased region" description="Basic residues" evidence="6">
    <location>
        <begin position="701"/>
        <end position="718"/>
    </location>
</feature>
<feature type="compositionally biased region" description="Basic residues" evidence="6">
    <location>
        <begin position="1017"/>
        <end position="1027"/>
    </location>
</feature>
<evidence type="ECO:0000313" key="9">
    <source>
        <dbReference type="EMBL" id="PGH28463.1"/>
    </source>
</evidence>
<name>A0A2B7Z5H1_9EURO</name>
<feature type="domain" description="BAG" evidence="8">
    <location>
        <begin position="1143"/>
        <end position="1206"/>
    </location>
</feature>
<keyword evidence="5 7" id="KW-0472">Membrane</keyword>
<dbReference type="Gene3D" id="3.10.20.90">
    <property type="entry name" value="Phosphatidylinositol 3-kinase Catalytic Subunit, Chain A, domain 1"/>
    <property type="match status" value="1"/>
</dbReference>
<evidence type="ECO:0000259" key="8">
    <source>
        <dbReference type="PROSITE" id="PS51035"/>
    </source>
</evidence>
<evidence type="ECO:0000256" key="3">
    <source>
        <dbReference type="ARBA" id="ARBA00022692"/>
    </source>
</evidence>
<feature type="transmembrane region" description="Helical" evidence="7">
    <location>
        <begin position="353"/>
        <end position="381"/>
    </location>
</feature>
<feature type="transmembrane region" description="Helical" evidence="7">
    <location>
        <begin position="452"/>
        <end position="471"/>
    </location>
</feature>
<dbReference type="Pfam" id="PF02179">
    <property type="entry name" value="BAG"/>
    <property type="match status" value="1"/>
</dbReference>
<feature type="region of interest" description="Disordered" evidence="6">
    <location>
        <begin position="876"/>
        <end position="897"/>
    </location>
</feature>
<evidence type="ECO:0000256" key="6">
    <source>
        <dbReference type="SAM" id="MobiDB-lite"/>
    </source>
</evidence>
<feature type="transmembrane region" description="Helical" evidence="7">
    <location>
        <begin position="137"/>
        <end position="154"/>
    </location>
</feature>
<gene>
    <name evidence="9" type="ORF">GX50_08798</name>
</gene>
<keyword evidence="3 7" id="KW-0812">Transmembrane</keyword>
<dbReference type="InterPro" id="IPR006876">
    <property type="entry name" value="LMBR1-like_membr_prot"/>
</dbReference>
<dbReference type="VEuPathDB" id="FungiDB:EMCG_03058"/>
<dbReference type="PANTHER" id="PTHR21355:SF0">
    <property type="entry name" value="G-PROTEIN COUPLED RECEPTOR-ASSOCIATED PROTEIN LMBRD2"/>
    <property type="match status" value="1"/>
</dbReference>
<dbReference type="STRING" id="73230.A0A2B7Z5H1"/>
<feature type="transmembrane region" description="Helical" evidence="7">
    <location>
        <begin position="96"/>
        <end position="116"/>
    </location>
</feature>
<dbReference type="Gene3D" id="1.20.58.120">
    <property type="entry name" value="BAG domain"/>
    <property type="match status" value="1"/>
</dbReference>
<dbReference type="GO" id="GO:0016020">
    <property type="term" value="C:membrane"/>
    <property type="evidence" value="ECO:0007669"/>
    <property type="project" value="UniProtKB-SubCell"/>
</dbReference>
<sequence length="1209" mass="133289">MSPSSVATSSPAPVGSGIFMIIALLVISILVLLLLRRYLPLRSTPAFLSFPVFLALALPASVVLLVPIDLTSSTRGDEPSSGIWLPPRVMLVSWRIAYWLTFVMTWVILPLLGEYVDSGYRTPKDRILYSLRSNGRYQLIVLGSGIAGLIYISIQNGFDFTSLKALVMALAYFWGLALAIYLMGHGLVVIPRTLIRNANPGNKLRRIQARAPRIHDRLTDSMADLEDLEFQVSQLRKRKTGVPHDLQEWIDELVDMTSIPESRLRAAAGANESRLSVPPIITTRYLADITRRLGRARHQNARFINTWERLVREAADTQSIIDSSASKRLEFSHPSFRSSPNRSLPFMTPTVRYYIYVHILPAARLALAGFFSLASACVVWSEIVKSFAPRVSIVTLSVVHNPTKSEPIGFLGQVASAAWIFYMCSAAFVGITDAKVWGNRALVPRNTYGESACWYAGQIAKLTVPLSYNFLTFLPRDVQKGTTFYNFLGRLINLTPLGKGFDYAFPIFILIPVCATLFNLYGRVKRWFDFSLLEDEDENLAIGGSGFGVGGWREGRELIERELSGPGSLGLSAQAAATVYGGTAPAPTGGPTIWVPPPDRSRIHHQGPTARATPANGVPAVAPEEEEEEEEENFFQSFAHRVRNTFETANTPQWLRGDNAGIQRPRWLGGQESEEGSSTTGLGRWFGGRPAEGQAPVTRHPVTRQHRPKKKSTPKKKKNPEAADANNAMQHQTPPSLSSIWHNRSMTLVSSHFSSLSATSASYLESLAPHLPDSLRSVVSRFAITLSKTDLASSSPLWLGSLAKPLEALPFLASSSPTTRLAVTVFVLLLAILAMSWNPWRERPSPFRNTSPPTVTDEDYSYVTVDDADYTRVRRNLGYSPTGPRSNQHPLTAADDDESEPDVIILKYRGKSYNLNFPAYAIGDGLITVGDVKLAAANALEVADTRQIKLLYKGNVLKDGSARAKDVGLKQNSATMCVISDFLPDTSSEESLVTPAHYEMSEAAEQPSPSPPGNGGGRKKRRHKKRPNNAVNDTQASAQSTSVPFAAPVERHHQQQQHQQHQQHPQGAVQPPSPFLYTNNSPKLSAPPVATNQRPPSSASTSPRPSRIPKPSPNLNIVGSPQEKLSLLSSYFHDTLEPLLREYIQQPPTDTKTRDFEHRKLGETTMAQVILKVDGIEIDGDEVARQQRKALIVTVQNMLKLVDEAHRRG</sequence>
<keyword evidence="10" id="KW-1185">Reference proteome</keyword>
<dbReference type="Proteomes" id="UP000226031">
    <property type="component" value="Unassembled WGS sequence"/>
</dbReference>
<dbReference type="Pfam" id="PF04791">
    <property type="entry name" value="LMBR1"/>
    <property type="match status" value="1"/>
</dbReference>
<evidence type="ECO:0000313" key="10">
    <source>
        <dbReference type="Proteomes" id="UP000226031"/>
    </source>
</evidence>
<dbReference type="InterPro" id="IPR003103">
    <property type="entry name" value="BAG_domain"/>
</dbReference>
<dbReference type="InterPro" id="IPR029071">
    <property type="entry name" value="Ubiquitin-like_domsf"/>
</dbReference>
<feature type="transmembrane region" description="Helical" evidence="7">
    <location>
        <begin position="410"/>
        <end position="431"/>
    </location>
</feature>
<comment type="similarity">
    <text evidence="2">Belongs to the LIMR family.</text>
</comment>
<dbReference type="InterPro" id="IPR036533">
    <property type="entry name" value="BAG_dom_sf"/>
</dbReference>
<keyword evidence="4 7" id="KW-1133">Transmembrane helix</keyword>
<accession>A0A2B7Z5H1</accession>
<evidence type="ECO:0000256" key="1">
    <source>
        <dbReference type="ARBA" id="ARBA00004141"/>
    </source>
</evidence>
<dbReference type="PANTHER" id="PTHR21355">
    <property type="entry name" value="G-PROTEIN COUPLED RECEPTOR-ASSOCIATED PROTEIN LMBRD2"/>
    <property type="match status" value="1"/>
</dbReference>
<feature type="compositionally biased region" description="Low complexity" evidence="6">
    <location>
        <begin position="1094"/>
        <end position="1105"/>
    </location>
</feature>
<dbReference type="SUPFAM" id="SSF54236">
    <property type="entry name" value="Ubiquitin-like"/>
    <property type="match status" value="1"/>
</dbReference>
<feature type="transmembrane region" description="Helical" evidence="7">
    <location>
        <begin position="503"/>
        <end position="521"/>
    </location>
</feature>
<dbReference type="InterPro" id="IPR051584">
    <property type="entry name" value="GPCR-associated_LMBR1"/>
</dbReference>
<evidence type="ECO:0000256" key="7">
    <source>
        <dbReference type="SAM" id="Phobius"/>
    </source>
</evidence>
<proteinExistence type="inferred from homology"/>
<feature type="compositionally biased region" description="Polar residues" evidence="6">
    <location>
        <begin position="727"/>
        <end position="737"/>
    </location>
</feature>
<evidence type="ECO:0000256" key="4">
    <source>
        <dbReference type="ARBA" id="ARBA00022989"/>
    </source>
</evidence>
<feature type="region of interest" description="Disordered" evidence="6">
    <location>
        <begin position="649"/>
        <end position="737"/>
    </location>
</feature>
<feature type="region of interest" description="Disordered" evidence="6">
    <location>
        <begin position="1000"/>
        <end position="1117"/>
    </location>
</feature>
<comment type="subcellular location">
    <subcellularLocation>
        <location evidence="1">Membrane</location>
        <topology evidence="1">Multi-pass membrane protein</topology>
    </subcellularLocation>
</comment>
<protein>
    <recommendedName>
        <fullName evidence="8">BAG domain-containing protein</fullName>
    </recommendedName>
</protein>
<dbReference type="PROSITE" id="PS51035">
    <property type="entry name" value="BAG"/>
    <property type="match status" value="1"/>
</dbReference>
<dbReference type="SUPFAM" id="SSF63491">
    <property type="entry name" value="BAG domain"/>
    <property type="match status" value="1"/>
</dbReference>
<comment type="caution">
    <text evidence="9">The sequence shown here is derived from an EMBL/GenBank/DDBJ whole genome shotgun (WGS) entry which is preliminary data.</text>
</comment>
<feature type="transmembrane region" description="Helical" evidence="7">
    <location>
        <begin position="47"/>
        <end position="68"/>
    </location>
</feature>
<evidence type="ECO:0000256" key="2">
    <source>
        <dbReference type="ARBA" id="ARBA00010487"/>
    </source>
</evidence>
<reference evidence="9 10" key="1">
    <citation type="submission" date="2017-10" db="EMBL/GenBank/DDBJ databases">
        <title>Comparative genomics in systemic dimorphic fungi from Ajellomycetaceae.</title>
        <authorList>
            <person name="Munoz J.F."/>
            <person name="Mcewen J.G."/>
            <person name="Clay O.K."/>
            <person name="Cuomo C.A."/>
        </authorList>
    </citation>
    <scope>NUCLEOTIDE SEQUENCE [LARGE SCALE GENOMIC DNA]</scope>
    <source>
        <strain evidence="9 10">UAMH4076</strain>
    </source>
</reference>
<dbReference type="AlphaFoldDB" id="A0A2B7Z5H1"/>
<feature type="transmembrane region" description="Helical" evidence="7">
    <location>
        <begin position="12"/>
        <end position="35"/>
    </location>
</feature>
<feature type="compositionally biased region" description="Polar residues" evidence="6">
    <location>
        <begin position="1030"/>
        <end position="1043"/>
    </location>
</feature>
<feature type="transmembrane region" description="Helical" evidence="7">
    <location>
        <begin position="166"/>
        <end position="190"/>
    </location>
</feature>
<dbReference type="GO" id="GO:0051087">
    <property type="term" value="F:protein-folding chaperone binding"/>
    <property type="evidence" value="ECO:0007669"/>
    <property type="project" value="InterPro"/>
</dbReference>
<evidence type="ECO:0000256" key="5">
    <source>
        <dbReference type="ARBA" id="ARBA00023136"/>
    </source>
</evidence>
<organism evidence="9 10">
    <name type="scientific">[Emmonsia] crescens</name>
    <dbReference type="NCBI Taxonomy" id="73230"/>
    <lineage>
        <taxon>Eukaryota</taxon>
        <taxon>Fungi</taxon>
        <taxon>Dikarya</taxon>
        <taxon>Ascomycota</taxon>
        <taxon>Pezizomycotina</taxon>
        <taxon>Eurotiomycetes</taxon>
        <taxon>Eurotiomycetidae</taxon>
        <taxon>Onygenales</taxon>
        <taxon>Ajellomycetaceae</taxon>
        <taxon>Emergomyces</taxon>
    </lineage>
</organism>